<dbReference type="KEGG" id="vg:65070558"/>
<dbReference type="EMBL" id="MK075003">
    <property type="protein sequence ID" value="AZB66629.1"/>
    <property type="molecule type" value="Genomic_DNA"/>
</dbReference>
<dbReference type="GeneID" id="65070558"/>
<accession>A0A499SSQ1</accession>
<dbReference type="RefSeq" id="YP_010081566.1">
    <property type="nucleotide sequence ID" value="NC_055019.1"/>
</dbReference>
<reference evidence="1 2" key="1">
    <citation type="submission" date="2018-10" db="EMBL/GenBank/DDBJ databases">
        <title>Prophage of Staphylococcus pseudintermedius.</title>
        <authorList>
            <person name="Wipf J.R.K."/>
            <person name="Deutsch D.R."/>
            <person name="Fischetti V.A."/>
        </authorList>
    </citation>
    <scope>NUCLEOTIDE SEQUENCE [LARGE SCALE GENOMIC DNA]</scope>
    <source>
        <strain evidence="1 2">Staphylococcus pseudintermedius 14-29-44</strain>
    </source>
</reference>
<name>A0A499SSQ1_9CAUD</name>
<evidence type="ECO:0000313" key="2">
    <source>
        <dbReference type="Proteomes" id="UP000296987"/>
    </source>
</evidence>
<sequence length="64" mass="7671">MQEQNKKAIYYYYDEEGNRRLWSVTNLNESVVSGHKARIEFFKKKNPDVDNLFIQIDGVEFKLL</sequence>
<evidence type="ECO:0000313" key="1">
    <source>
        <dbReference type="EMBL" id="AZB66629.1"/>
    </source>
</evidence>
<dbReference type="Proteomes" id="UP000296987">
    <property type="component" value="Segment"/>
</dbReference>
<organism evidence="1 2">
    <name type="scientific">Staphylococcus phage phiSP44-1</name>
    <dbReference type="NCBI Taxonomy" id="2491321"/>
    <lineage>
        <taxon>Viruses</taxon>
        <taxon>Duplodnaviria</taxon>
        <taxon>Heunggongvirae</taxon>
        <taxon>Uroviricota</taxon>
        <taxon>Caudoviricetes</taxon>
        <taxon>Coventryvirus</taxon>
        <taxon>Coventryvirus SP441</taxon>
    </lineage>
</organism>
<proteinExistence type="predicted"/>
<protein>
    <submittedName>
        <fullName evidence="1">Uncharacterized protein</fullName>
    </submittedName>
</protein>
<keyword evidence="2" id="KW-1185">Reference proteome</keyword>